<name>A0ABS2GIK5_9FIRM</name>
<evidence type="ECO:0008006" key="4">
    <source>
        <dbReference type="Google" id="ProtNLM"/>
    </source>
</evidence>
<feature type="coiled-coil region" evidence="1">
    <location>
        <begin position="43"/>
        <end position="70"/>
    </location>
</feature>
<reference evidence="2 3" key="1">
    <citation type="journal article" date="2021" name="Sci. Rep.">
        <title>The distribution of antibiotic resistance genes in chicken gut microbiota commensals.</title>
        <authorList>
            <person name="Juricova H."/>
            <person name="Matiasovicova J."/>
            <person name="Kubasova T."/>
            <person name="Cejkova D."/>
            <person name="Rychlik I."/>
        </authorList>
    </citation>
    <scope>NUCLEOTIDE SEQUENCE [LARGE SCALE GENOMIC DNA]</scope>
    <source>
        <strain evidence="2 3">An564</strain>
    </source>
</reference>
<accession>A0ABS2GIK5</accession>
<dbReference type="EMBL" id="JACSNR010000001">
    <property type="protein sequence ID" value="MBM6922300.1"/>
    <property type="molecule type" value="Genomic_DNA"/>
</dbReference>
<evidence type="ECO:0000313" key="3">
    <source>
        <dbReference type="Proteomes" id="UP000724149"/>
    </source>
</evidence>
<evidence type="ECO:0000256" key="1">
    <source>
        <dbReference type="SAM" id="Coils"/>
    </source>
</evidence>
<comment type="caution">
    <text evidence="2">The sequence shown here is derived from an EMBL/GenBank/DDBJ whole genome shotgun (WGS) entry which is preliminary data.</text>
</comment>
<proteinExistence type="predicted"/>
<dbReference type="RefSeq" id="WP_177503174.1">
    <property type="nucleotide sequence ID" value="NZ_JACSNR010000001.1"/>
</dbReference>
<protein>
    <recommendedName>
        <fullName evidence="4">TFIIB-type domain-containing protein</fullName>
    </recommendedName>
</protein>
<dbReference type="NCBIfam" id="NF045650">
    <property type="entry name" value="CD1247_Nterm"/>
    <property type="match status" value="1"/>
</dbReference>
<evidence type="ECO:0000313" key="2">
    <source>
        <dbReference type="EMBL" id="MBM6922300.1"/>
    </source>
</evidence>
<gene>
    <name evidence="2" type="ORF">H9X81_01145</name>
</gene>
<sequence length="153" mass="17027">MTVTEKVSYLKGLAEGLGIDENEKNGKVIKAIIDVLDDLAFTVADLEDGFDELIEQVDAIDEDLGSLEDDFYEDEDEDDYDYEDDDEELDDEELYEVTCPSCGDTICVTEDMLDEGSVNCPNCGELLEFDFDDECDCGDDDCGCGCGHDHDHE</sequence>
<keyword evidence="3" id="KW-1185">Reference proteome</keyword>
<dbReference type="InterPro" id="IPR054688">
    <property type="entry name" value="CD1247_N"/>
</dbReference>
<keyword evidence="1" id="KW-0175">Coiled coil</keyword>
<dbReference type="Proteomes" id="UP000724149">
    <property type="component" value="Unassembled WGS sequence"/>
</dbReference>
<organism evidence="2 3">
    <name type="scientific">Hydrogenoanaerobacterium saccharovorans</name>
    <dbReference type="NCBI Taxonomy" id="474960"/>
    <lineage>
        <taxon>Bacteria</taxon>
        <taxon>Bacillati</taxon>
        <taxon>Bacillota</taxon>
        <taxon>Clostridia</taxon>
        <taxon>Eubacteriales</taxon>
        <taxon>Oscillospiraceae</taxon>
        <taxon>Hydrogenoanaerobacterium</taxon>
    </lineage>
</organism>